<protein>
    <submittedName>
        <fullName evidence="6">DNA-binding response regulator</fullName>
    </submittedName>
</protein>
<dbReference type="PANTHER" id="PTHR48111">
    <property type="entry name" value="REGULATOR OF RPOS"/>
    <property type="match status" value="1"/>
</dbReference>
<feature type="domain" description="OmpR/PhoB-type" evidence="5">
    <location>
        <begin position="139"/>
        <end position="238"/>
    </location>
</feature>
<dbReference type="InterPro" id="IPR036388">
    <property type="entry name" value="WH-like_DNA-bd_sf"/>
</dbReference>
<feature type="DNA-binding region" description="OmpR/PhoB-type" evidence="3">
    <location>
        <begin position="139"/>
        <end position="238"/>
    </location>
</feature>
<keyword evidence="1 3" id="KW-0238">DNA-binding</keyword>
<dbReference type="InterPro" id="IPR039420">
    <property type="entry name" value="WalR-like"/>
</dbReference>
<comment type="caution">
    <text evidence="6">The sequence shown here is derived from an EMBL/GenBank/DDBJ whole genome shotgun (WGS) entry which is preliminary data.</text>
</comment>
<evidence type="ECO:0000256" key="3">
    <source>
        <dbReference type="PROSITE-ProRule" id="PRU01091"/>
    </source>
</evidence>
<dbReference type="GO" id="GO:0000156">
    <property type="term" value="F:phosphorelay response regulator activity"/>
    <property type="evidence" value="ECO:0007669"/>
    <property type="project" value="TreeGrafter"/>
</dbReference>
<dbReference type="InterPro" id="IPR001789">
    <property type="entry name" value="Sig_transdc_resp-reg_receiver"/>
</dbReference>
<sequence>MARSPIAEWPDPDTLLVVEDDDALRETLAQTLGTMCRQVRTASSLAEAVRECAQVSPQLVLLDLGLPDGDGSELLRQLRGVTDVPIIVLSGRDDEDEKVAILDAGADDFISKPCGAAELQARVRGQIRRAAISHASRAWSVLTVDGVEIDLQQQRVVRRGELQRLTPTEWSLLRALVLHAGRPMSPRQLWDIVWDREFGDFATHVRVHITHLRRKIEPDASMPRLIITEPGVGYRFNAPS</sequence>
<dbReference type="Pfam" id="PF00486">
    <property type="entry name" value="Trans_reg_C"/>
    <property type="match status" value="1"/>
</dbReference>
<reference evidence="6 7" key="1">
    <citation type="journal article" date="2018" name="Nat. Biotechnol.">
        <title>A standardized bacterial taxonomy based on genome phylogeny substantially revises the tree of life.</title>
        <authorList>
            <person name="Parks D.H."/>
            <person name="Chuvochina M."/>
            <person name="Waite D.W."/>
            <person name="Rinke C."/>
            <person name="Skarshewski A."/>
            <person name="Chaumeil P.A."/>
            <person name="Hugenholtz P."/>
        </authorList>
    </citation>
    <scope>NUCLEOTIDE SEQUENCE [LARGE SCALE GENOMIC DNA]</scope>
    <source>
        <strain evidence="6">UBA8844</strain>
    </source>
</reference>
<gene>
    <name evidence="6" type="ORF">DGD08_11555</name>
</gene>
<feature type="domain" description="Response regulatory" evidence="4">
    <location>
        <begin position="14"/>
        <end position="127"/>
    </location>
</feature>
<dbReference type="InterPro" id="IPR011006">
    <property type="entry name" value="CheY-like_superfamily"/>
</dbReference>
<dbReference type="Pfam" id="PF00072">
    <property type="entry name" value="Response_reg"/>
    <property type="match status" value="1"/>
</dbReference>
<dbReference type="GO" id="GO:0000976">
    <property type="term" value="F:transcription cis-regulatory region binding"/>
    <property type="evidence" value="ECO:0007669"/>
    <property type="project" value="TreeGrafter"/>
</dbReference>
<organism evidence="6 7">
    <name type="scientific">Gemmatimonas aurantiaca</name>
    <dbReference type="NCBI Taxonomy" id="173480"/>
    <lineage>
        <taxon>Bacteria</taxon>
        <taxon>Pseudomonadati</taxon>
        <taxon>Gemmatimonadota</taxon>
        <taxon>Gemmatimonadia</taxon>
        <taxon>Gemmatimonadales</taxon>
        <taxon>Gemmatimonadaceae</taxon>
        <taxon>Gemmatimonas</taxon>
    </lineage>
</organism>
<dbReference type="Gene3D" id="3.40.50.2300">
    <property type="match status" value="1"/>
</dbReference>
<accession>A0A3D4VBY0</accession>
<dbReference type="EMBL" id="DPIY01000010">
    <property type="protein sequence ID" value="HCT57827.1"/>
    <property type="molecule type" value="Genomic_DNA"/>
</dbReference>
<dbReference type="CDD" id="cd00383">
    <property type="entry name" value="trans_reg_C"/>
    <property type="match status" value="1"/>
</dbReference>
<feature type="modified residue" description="4-aspartylphosphate" evidence="2">
    <location>
        <position position="63"/>
    </location>
</feature>
<dbReference type="Proteomes" id="UP000264071">
    <property type="component" value="Unassembled WGS sequence"/>
</dbReference>
<evidence type="ECO:0000256" key="2">
    <source>
        <dbReference type="PROSITE-ProRule" id="PRU00169"/>
    </source>
</evidence>
<dbReference type="SMART" id="SM00862">
    <property type="entry name" value="Trans_reg_C"/>
    <property type="match status" value="1"/>
</dbReference>
<evidence type="ECO:0000256" key="1">
    <source>
        <dbReference type="ARBA" id="ARBA00023125"/>
    </source>
</evidence>
<dbReference type="AlphaFoldDB" id="A0A3D4VBY0"/>
<evidence type="ECO:0000259" key="4">
    <source>
        <dbReference type="PROSITE" id="PS50110"/>
    </source>
</evidence>
<dbReference type="SMART" id="SM00448">
    <property type="entry name" value="REC"/>
    <property type="match status" value="1"/>
</dbReference>
<dbReference type="GO" id="GO:0006355">
    <property type="term" value="P:regulation of DNA-templated transcription"/>
    <property type="evidence" value="ECO:0007669"/>
    <property type="project" value="InterPro"/>
</dbReference>
<dbReference type="SUPFAM" id="SSF52172">
    <property type="entry name" value="CheY-like"/>
    <property type="match status" value="1"/>
</dbReference>
<dbReference type="Gene3D" id="6.10.250.690">
    <property type="match status" value="1"/>
</dbReference>
<dbReference type="Gene3D" id="1.10.10.10">
    <property type="entry name" value="Winged helix-like DNA-binding domain superfamily/Winged helix DNA-binding domain"/>
    <property type="match status" value="1"/>
</dbReference>
<dbReference type="PANTHER" id="PTHR48111:SF50">
    <property type="entry name" value="KDP OPERON TRANSCRIPTIONAL REGULATORY PROTEIN KDPE"/>
    <property type="match status" value="1"/>
</dbReference>
<dbReference type="PROSITE" id="PS51755">
    <property type="entry name" value="OMPR_PHOB"/>
    <property type="match status" value="1"/>
</dbReference>
<dbReference type="OMA" id="YQGHSDN"/>
<evidence type="ECO:0000259" key="5">
    <source>
        <dbReference type="PROSITE" id="PS51755"/>
    </source>
</evidence>
<evidence type="ECO:0000313" key="7">
    <source>
        <dbReference type="Proteomes" id="UP000264071"/>
    </source>
</evidence>
<keyword evidence="2" id="KW-0597">Phosphoprotein</keyword>
<name>A0A3D4VBY0_9BACT</name>
<dbReference type="InterPro" id="IPR001867">
    <property type="entry name" value="OmpR/PhoB-type_DNA-bd"/>
</dbReference>
<proteinExistence type="predicted"/>
<evidence type="ECO:0000313" key="6">
    <source>
        <dbReference type="EMBL" id="HCT57827.1"/>
    </source>
</evidence>
<dbReference type="GO" id="GO:0005829">
    <property type="term" value="C:cytosol"/>
    <property type="evidence" value="ECO:0007669"/>
    <property type="project" value="TreeGrafter"/>
</dbReference>
<dbReference type="PROSITE" id="PS50110">
    <property type="entry name" value="RESPONSE_REGULATORY"/>
    <property type="match status" value="1"/>
</dbReference>
<dbReference type="GO" id="GO:0032993">
    <property type="term" value="C:protein-DNA complex"/>
    <property type="evidence" value="ECO:0007669"/>
    <property type="project" value="TreeGrafter"/>
</dbReference>